<keyword evidence="5" id="KW-0378">Hydrolase</keyword>
<keyword evidence="13" id="KW-1185">Reference proteome</keyword>
<evidence type="ECO:0000256" key="6">
    <source>
        <dbReference type="ARBA" id="ARBA00022946"/>
    </source>
</evidence>
<keyword evidence="6" id="KW-0809">Transit peptide</keyword>
<evidence type="ECO:0000256" key="3">
    <source>
        <dbReference type="ARBA" id="ARBA00022528"/>
    </source>
</evidence>
<evidence type="ECO:0000313" key="13">
    <source>
        <dbReference type="Proteomes" id="UP000823388"/>
    </source>
</evidence>
<dbReference type="PRINTS" id="PR00131">
    <property type="entry name" value="GLHYDRLASE1"/>
</dbReference>
<comment type="subcellular location">
    <subcellularLocation>
        <location evidence="1">Plastid</location>
        <location evidence="1">Chloroplast</location>
    </subcellularLocation>
</comment>
<dbReference type="Gene3D" id="3.20.20.80">
    <property type="entry name" value="Glycosidases"/>
    <property type="match status" value="1"/>
</dbReference>
<dbReference type="FunFam" id="3.20.20.80:FF:000041">
    <property type="entry name" value="Beta-glucosidase 7"/>
    <property type="match status" value="1"/>
</dbReference>
<dbReference type="GO" id="GO:0005975">
    <property type="term" value="P:carbohydrate metabolic process"/>
    <property type="evidence" value="ECO:0007669"/>
    <property type="project" value="InterPro"/>
</dbReference>
<evidence type="ECO:0000256" key="9">
    <source>
        <dbReference type="ARBA" id="ARBA00065078"/>
    </source>
</evidence>
<evidence type="ECO:0000256" key="11">
    <source>
        <dbReference type="SAM" id="MobiDB-lite"/>
    </source>
</evidence>
<keyword evidence="4" id="KW-0934">Plastid</keyword>
<evidence type="ECO:0000256" key="4">
    <source>
        <dbReference type="ARBA" id="ARBA00022640"/>
    </source>
</evidence>
<evidence type="ECO:0000256" key="10">
    <source>
        <dbReference type="RuleBase" id="RU003690"/>
    </source>
</evidence>
<dbReference type="InterPro" id="IPR033132">
    <property type="entry name" value="GH_1_N_CS"/>
</dbReference>
<dbReference type="GO" id="GO:0009507">
    <property type="term" value="C:chloroplast"/>
    <property type="evidence" value="ECO:0007669"/>
    <property type="project" value="UniProtKB-SubCell"/>
</dbReference>
<feature type="compositionally biased region" description="Basic and acidic residues" evidence="11">
    <location>
        <begin position="1"/>
        <end position="12"/>
    </location>
</feature>
<dbReference type="Proteomes" id="UP000823388">
    <property type="component" value="Chromosome 8N"/>
</dbReference>
<dbReference type="PROSITE" id="PS00653">
    <property type="entry name" value="GLYCOSYL_HYDROL_F1_2"/>
    <property type="match status" value="1"/>
</dbReference>
<comment type="subunit">
    <text evidence="9">Homo- and heterodimer.</text>
</comment>
<dbReference type="Pfam" id="PF00232">
    <property type="entry name" value="Glyco_hydro_1"/>
    <property type="match status" value="2"/>
</dbReference>
<comment type="caution">
    <text evidence="12">The sequence shown here is derived from an EMBL/GenBank/DDBJ whole genome shotgun (WGS) entry which is preliminary data.</text>
</comment>
<keyword evidence="8" id="KW-0326">Glycosidase</keyword>
<name>A0A8T0P5C2_PANVG</name>
<dbReference type="AlphaFoldDB" id="A0A8T0P5C2"/>
<organism evidence="12 13">
    <name type="scientific">Panicum virgatum</name>
    <name type="common">Blackwell switchgrass</name>
    <dbReference type="NCBI Taxonomy" id="38727"/>
    <lineage>
        <taxon>Eukaryota</taxon>
        <taxon>Viridiplantae</taxon>
        <taxon>Streptophyta</taxon>
        <taxon>Embryophyta</taxon>
        <taxon>Tracheophyta</taxon>
        <taxon>Spermatophyta</taxon>
        <taxon>Magnoliopsida</taxon>
        <taxon>Liliopsida</taxon>
        <taxon>Poales</taxon>
        <taxon>Poaceae</taxon>
        <taxon>PACMAD clade</taxon>
        <taxon>Panicoideae</taxon>
        <taxon>Panicodae</taxon>
        <taxon>Paniceae</taxon>
        <taxon>Panicinae</taxon>
        <taxon>Panicum</taxon>
        <taxon>Panicum sect. Hiantes</taxon>
    </lineage>
</organism>
<dbReference type="GO" id="GO:0008422">
    <property type="term" value="F:beta-glucosidase activity"/>
    <property type="evidence" value="ECO:0007669"/>
    <property type="project" value="TreeGrafter"/>
</dbReference>
<dbReference type="EMBL" id="CM029052">
    <property type="protein sequence ID" value="KAG2555985.1"/>
    <property type="molecule type" value="Genomic_DNA"/>
</dbReference>
<accession>A0A8T0P5C2</accession>
<sequence>MSREHGQEHLMPSERMSSELGQEHLMPSERMSSELGQEHLMPWEIPRRHWFHHGFVFGAATSAYQIEGAWNEHGKGPSTWDHFCHKYPEMIAGWSTGINIYVINICDRQEDVKMLKEMGMDAYRFSISWPRNCQVSTKIIQYVLYDEKVNNKDVVLRDQSMLDCCGANFDTCLRFSEGTLEGDINYKGINYYKNLINKLKENGIEPYVTIFHWDTPQALEDKYGGFLNPRIIKDYTDFAKVCFDHFGDKVKQWFTFNEPHIFCSFAYGTGEYAPGRCSPNRNCAIPCGDSLNEPYLVGHNILLAHAEVVDLYKTYYKGEDGHIGMALDVMFYEPYTKTFLDEQAQARSIDYNLGWFMEPVFRGDYPFSMRSLLRDRLPYFKDEEKAKLVGSYDMMGLNYYTSRFSEHIDISPRFTPVPNTEEAYAREKMSGHDGNPIGLDTGIDWIKSHPKGLKDLLMIIKERYGNPPIYITENGTADVDNGNLSKSDALDDSIRLDYLQRHISAIKKSIDLGADVCGHFTWSLLDSFEWASGYTAHFGLIYVDRNDGFKGYMKKSAKWFKEFNGASRRVMNDKHGDVLDPALVSNNN</sequence>
<evidence type="ECO:0000256" key="2">
    <source>
        <dbReference type="ARBA" id="ARBA00010838"/>
    </source>
</evidence>
<evidence type="ECO:0000256" key="5">
    <source>
        <dbReference type="ARBA" id="ARBA00022801"/>
    </source>
</evidence>
<evidence type="ECO:0000256" key="1">
    <source>
        <dbReference type="ARBA" id="ARBA00004229"/>
    </source>
</evidence>
<evidence type="ECO:0000256" key="8">
    <source>
        <dbReference type="ARBA" id="ARBA00023295"/>
    </source>
</evidence>
<dbReference type="PANTHER" id="PTHR10353:SF326">
    <property type="entry name" value="4-HYDROXY-7-METHOXY-3-OXO-3,4-DIHYDRO-2H-1,4-BENZOXAZIN-2-YL GLUCOSIDE BETA-D-GLUCOSIDASE 1, CHLOROPLASTIC"/>
    <property type="match status" value="1"/>
</dbReference>
<keyword evidence="3" id="KW-0150">Chloroplast</keyword>
<dbReference type="InterPro" id="IPR001360">
    <property type="entry name" value="Glyco_hydro_1"/>
</dbReference>
<keyword evidence="7" id="KW-1015">Disulfide bond</keyword>
<dbReference type="SUPFAM" id="SSF51445">
    <property type="entry name" value="(Trans)glycosidases"/>
    <property type="match status" value="1"/>
</dbReference>
<dbReference type="PANTHER" id="PTHR10353">
    <property type="entry name" value="GLYCOSYL HYDROLASE"/>
    <property type="match status" value="1"/>
</dbReference>
<reference evidence="12" key="1">
    <citation type="submission" date="2020-05" db="EMBL/GenBank/DDBJ databases">
        <title>WGS assembly of Panicum virgatum.</title>
        <authorList>
            <person name="Lovell J.T."/>
            <person name="Jenkins J."/>
            <person name="Shu S."/>
            <person name="Juenger T.E."/>
            <person name="Schmutz J."/>
        </authorList>
    </citation>
    <scope>NUCLEOTIDE SEQUENCE</scope>
    <source>
        <strain evidence="12">AP13</strain>
    </source>
</reference>
<evidence type="ECO:0000256" key="7">
    <source>
        <dbReference type="ARBA" id="ARBA00023157"/>
    </source>
</evidence>
<proteinExistence type="inferred from homology"/>
<gene>
    <name evidence="12" type="ORF">PVAP13_8NG057300</name>
</gene>
<evidence type="ECO:0000313" key="12">
    <source>
        <dbReference type="EMBL" id="KAG2555985.1"/>
    </source>
</evidence>
<dbReference type="InterPro" id="IPR017853">
    <property type="entry name" value="GH"/>
</dbReference>
<comment type="similarity">
    <text evidence="2 10">Belongs to the glycosyl hydrolase 1 family.</text>
</comment>
<protein>
    <submittedName>
        <fullName evidence="12">Uncharacterized protein</fullName>
    </submittedName>
</protein>
<feature type="region of interest" description="Disordered" evidence="11">
    <location>
        <begin position="1"/>
        <end position="31"/>
    </location>
</feature>